<sequence>MSDKKNLLHLSKSKAVRISTEIAEKAKKIKAIIFDVDGVLTDGRIIYNNEGMESKEFNVKDGQIIQHLKLHEILTGVITGRDSQVVRNRCNELKFDFHYHGVKRKGEKFDDILMEFGLNADEVAFIGDDINDLPVLIQCGLAATPADGHYKVKEQVDLVLQAKGGEGALRELADLVLESQGFYELIIERQLRNE</sequence>
<dbReference type="CDD" id="cd01630">
    <property type="entry name" value="HAD_KDO-like"/>
    <property type="match status" value="1"/>
</dbReference>
<evidence type="ECO:0000256" key="12">
    <source>
        <dbReference type="PIRSR" id="PIRSR006118-2"/>
    </source>
</evidence>
<evidence type="ECO:0000256" key="1">
    <source>
        <dbReference type="ARBA" id="ARBA00000898"/>
    </source>
</evidence>
<dbReference type="InterPro" id="IPR036412">
    <property type="entry name" value="HAD-like_sf"/>
</dbReference>
<evidence type="ECO:0000256" key="9">
    <source>
        <dbReference type="ARBA" id="ARBA00022842"/>
    </source>
</evidence>
<evidence type="ECO:0000256" key="11">
    <source>
        <dbReference type="ARBA" id="ARBA00031051"/>
    </source>
</evidence>
<keyword evidence="7 12" id="KW-0479">Metal-binding</keyword>
<accession>A0A150XMD9</accession>
<evidence type="ECO:0000256" key="5">
    <source>
        <dbReference type="ARBA" id="ARBA00013066"/>
    </source>
</evidence>
<evidence type="ECO:0000256" key="4">
    <source>
        <dbReference type="ARBA" id="ARBA00011881"/>
    </source>
</evidence>
<dbReference type="SFLD" id="SFLDG01136">
    <property type="entry name" value="C1.6:_Phosphoserine_Phosphatas"/>
    <property type="match status" value="1"/>
</dbReference>
<evidence type="ECO:0000256" key="3">
    <source>
        <dbReference type="ARBA" id="ARBA00005893"/>
    </source>
</evidence>
<protein>
    <recommendedName>
        <fullName evidence="6">3-deoxy-D-manno-octulosonate 8-phosphate phosphatase KdsC</fullName>
        <ecNumber evidence="5">3.1.3.45</ecNumber>
    </recommendedName>
    <alternativeName>
        <fullName evidence="11">KDO 8-P phosphatase</fullName>
    </alternativeName>
</protein>
<feature type="binding site" evidence="12">
    <location>
        <position position="37"/>
    </location>
    <ligand>
        <name>substrate</name>
    </ligand>
</feature>
<dbReference type="Pfam" id="PF00702">
    <property type="entry name" value="Hydrolase"/>
    <property type="match status" value="1"/>
</dbReference>
<feature type="binding site" evidence="12">
    <location>
        <position position="128"/>
    </location>
    <ligand>
        <name>Mg(2+)</name>
        <dbReference type="ChEBI" id="CHEBI:18420"/>
    </ligand>
</feature>
<comment type="caution">
    <text evidence="13">The sequence shown here is derived from an EMBL/GenBank/DDBJ whole genome shotgun (WGS) entry which is preliminary data.</text>
</comment>
<dbReference type="InterPro" id="IPR050793">
    <property type="entry name" value="CMP-NeuNAc_synthase"/>
</dbReference>
<dbReference type="GO" id="GO:0008781">
    <property type="term" value="F:N-acylneuraminate cytidylyltransferase activity"/>
    <property type="evidence" value="ECO:0007669"/>
    <property type="project" value="TreeGrafter"/>
</dbReference>
<dbReference type="PANTHER" id="PTHR21485">
    <property type="entry name" value="HAD SUPERFAMILY MEMBERS CMAS AND KDSC"/>
    <property type="match status" value="1"/>
</dbReference>
<organism evidence="13 14">
    <name type="scientific">Roseivirga seohaensis</name>
    <dbReference type="NCBI Taxonomy" id="1914963"/>
    <lineage>
        <taxon>Bacteria</taxon>
        <taxon>Pseudomonadati</taxon>
        <taxon>Bacteroidota</taxon>
        <taxon>Cytophagia</taxon>
        <taxon>Cytophagales</taxon>
        <taxon>Roseivirgaceae</taxon>
        <taxon>Roseivirga</taxon>
    </lineage>
</organism>
<dbReference type="GO" id="GO:0019143">
    <property type="term" value="F:3-deoxy-manno-octulosonate-8-phosphatase activity"/>
    <property type="evidence" value="ECO:0007669"/>
    <property type="project" value="UniProtKB-EC"/>
</dbReference>
<dbReference type="NCBIfam" id="TIGR01670">
    <property type="entry name" value="KdsC-phosphatas"/>
    <property type="match status" value="1"/>
</dbReference>
<comment type="catalytic activity">
    <reaction evidence="1">
        <text>3-deoxy-alpha-D-manno-2-octulosonate-8-phosphate + H2O = 3-deoxy-alpha-D-manno-oct-2-ulosonate + phosphate</text>
        <dbReference type="Rhea" id="RHEA:11500"/>
        <dbReference type="ChEBI" id="CHEBI:15377"/>
        <dbReference type="ChEBI" id="CHEBI:43474"/>
        <dbReference type="ChEBI" id="CHEBI:85985"/>
        <dbReference type="ChEBI" id="CHEBI:85986"/>
        <dbReference type="EC" id="3.1.3.45"/>
    </reaction>
</comment>
<dbReference type="SFLD" id="SFLDG01138">
    <property type="entry name" value="C1.6.2:_Deoxy-d-mannose-octulo"/>
    <property type="match status" value="1"/>
</dbReference>
<dbReference type="PANTHER" id="PTHR21485:SF6">
    <property type="entry name" value="N-ACYLNEURAMINATE CYTIDYLYLTRANSFERASE-RELATED"/>
    <property type="match status" value="1"/>
</dbReference>
<keyword evidence="8" id="KW-0378">Hydrolase</keyword>
<feature type="binding site" evidence="12">
    <location>
        <position position="35"/>
    </location>
    <ligand>
        <name>Mg(2+)</name>
        <dbReference type="ChEBI" id="CHEBI:18420"/>
    </ligand>
</feature>
<keyword evidence="10" id="KW-0448">Lipopolysaccharide biosynthesis</keyword>
<comment type="cofactor">
    <cofactor evidence="2 12">
        <name>Mg(2+)</name>
        <dbReference type="ChEBI" id="CHEBI:18420"/>
    </cofactor>
</comment>
<dbReference type="STRING" id="1914963.AWW67_11305"/>
<dbReference type="SUPFAM" id="SSF56784">
    <property type="entry name" value="HAD-like"/>
    <property type="match status" value="1"/>
</dbReference>
<dbReference type="GO" id="GO:0046872">
    <property type="term" value="F:metal ion binding"/>
    <property type="evidence" value="ECO:0007669"/>
    <property type="project" value="UniProtKB-KW"/>
</dbReference>
<comment type="subunit">
    <text evidence="4">Homotetramer.</text>
</comment>
<reference evidence="13 14" key="1">
    <citation type="submission" date="2016-01" db="EMBL/GenBank/DDBJ databases">
        <title>Genome sequencing of Roseivirga seohaensis SW-152.</title>
        <authorList>
            <person name="Selvaratnam C."/>
            <person name="Thevarajoo S."/>
            <person name="Goh K.M."/>
            <person name="Ee R."/>
            <person name="Chan K.-G."/>
            <person name="Chong C.S."/>
        </authorList>
    </citation>
    <scope>NUCLEOTIDE SEQUENCE [LARGE SCALE GENOMIC DNA]</scope>
    <source>
        <strain evidence="13 14">SW-152</strain>
    </source>
</reference>
<dbReference type="GO" id="GO:0009103">
    <property type="term" value="P:lipopolysaccharide biosynthetic process"/>
    <property type="evidence" value="ECO:0007669"/>
    <property type="project" value="UniProtKB-KW"/>
</dbReference>
<dbReference type="FunFam" id="3.40.50.1000:FF:000029">
    <property type="entry name" value="3-deoxy-D-manno-octulosonate 8-phosphate phosphatase KdsC"/>
    <property type="match status" value="1"/>
</dbReference>
<dbReference type="InterPro" id="IPR010023">
    <property type="entry name" value="KdsC_fam"/>
</dbReference>
<name>A0A150XMD9_9BACT</name>
<dbReference type="SFLD" id="SFLDS00003">
    <property type="entry name" value="Haloacid_Dehalogenase"/>
    <property type="match status" value="1"/>
</dbReference>
<evidence type="ECO:0000313" key="14">
    <source>
        <dbReference type="Proteomes" id="UP000075663"/>
    </source>
</evidence>
<gene>
    <name evidence="13" type="ORF">AWW67_11305</name>
</gene>
<dbReference type="EC" id="3.1.3.45" evidence="5"/>
<dbReference type="PIRSF" id="PIRSF006118">
    <property type="entry name" value="KDO8-P_Ptase"/>
    <property type="match status" value="1"/>
</dbReference>
<keyword evidence="9 12" id="KW-0460">Magnesium</keyword>
<evidence type="ECO:0000256" key="6">
    <source>
        <dbReference type="ARBA" id="ARBA00020092"/>
    </source>
</evidence>
<dbReference type="InterPro" id="IPR023214">
    <property type="entry name" value="HAD_sf"/>
</dbReference>
<comment type="similarity">
    <text evidence="3">Belongs to the KdsC family.</text>
</comment>
<evidence type="ECO:0000256" key="8">
    <source>
        <dbReference type="ARBA" id="ARBA00022801"/>
    </source>
</evidence>
<evidence type="ECO:0000256" key="2">
    <source>
        <dbReference type="ARBA" id="ARBA00001946"/>
    </source>
</evidence>
<proteinExistence type="inferred from homology"/>
<evidence type="ECO:0000256" key="10">
    <source>
        <dbReference type="ARBA" id="ARBA00022985"/>
    </source>
</evidence>
<dbReference type="RefSeq" id="WP_062302926.1">
    <property type="nucleotide sequence ID" value="NZ_LRPB01000048.1"/>
</dbReference>
<evidence type="ECO:0000313" key="13">
    <source>
        <dbReference type="EMBL" id="KYG79890.1"/>
    </source>
</evidence>
<dbReference type="EMBL" id="LRPB01000048">
    <property type="protein sequence ID" value="KYG79890.1"/>
    <property type="molecule type" value="Genomic_DNA"/>
</dbReference>
<dbReference type="Gene3D" id="3.40.50.1000">
    <property type="entry name" value="HAD superfamily/HAD-like"/>
    <property type="match status" value="1"/>
</dbReference>
<evidence type="ECO:0000256" key="7">
    <source>
        <dbReference type="ARBA" id="ARBA00022723"/>
    </source>
</evidence>
<dbReference type="Proteomes" id="UP000075663">
    <property type="component" value="Unassembled WGS sequence"/>
</dbReference>
<dbReference type="AlphaFoldDB" id="A0A150XMD9"/>